<dbReference type="InterPro" id="IPR002110">
    <property type="entry name" value="Ankyrin_rpt"/>
</dbReference>
<name>A0A2R8FEF5_9VIRU</name>
<dbReference type="InterPro" id="IPR036770">
    <property type="entry name" value="Ankyrin_rpt-contain_sf"/>
</dbReference>
<gene>
    <name evidence="1" type="ORF">ZAZAV_293</name>
</gene>
<proteinExistence type="predicted"/>
<dbReference type="PANTHER" id="PTHR46586">
    <property type="entry name" value="ANKYRIN REPEAT-CONTAINING PROTEIN"/>
    <property type="match status" value="1"/>
</dbReference>
<accession>A0A2R8FEF5</accession>
<dbReference type="EMBL" id="LT994652">
    <property type="protein sequence ID" value="SPN79374.1"/>
    <property type="molecule type" value="Genomic_DNA"/>
</dbReference>
<dbReference type="InterPro" id="IPR052050">
    <property type="entry name" value="SecEffector_AnkRepeat"/>
</dbReference>
<reference evidence="1" key="1">
    <citation type="submission" date="2018-03" db="EMBL/GenBank/DDBJ databases">
        <authorList>
            <consortium name="Urmite Genomes"/>
        </authorList>
    </citation>
    <scope>NUCLEOTIDE SEQUENCE [LARGE SCALE GENOMIC DNA]</scope>
    <source>
        <strain evidence="1">IHUMI-S29</strain>
    </source>
</reference>
<dbReference type="PANTHER" id="PTHR46586:SF3">
    <property type="entry name" value="ANKYRIN REPEAT-CONTAINING PROTEIN"/>
    <property type="match status" value="1"/>
</dbReference>
<sequence length="259" mass="28966">MQAVYEAIFSFSGGHNFLNGQVCREFRDMLERVHPLLYADTLLAEGKKPQGFSPCLKLARAAFCMNLVHLLQANKEFIQKDICAKAAGEGKLEILQWAAKEGYNTGPVCNCKAHSVNVETSRWEHGCFLSRNVCSSAASGGYLEILQWARANNCYWDEWTCSVAAAGGHLEVLKWARANGCPWDESTCSQAALKGHLKILQWARANGCPWNKQTCYNAARNGHLEILQWARANGCPWDRTMNLVTSVFHPKVTAWIKEN</sequence>
<dbReference type="Pfam" id="PF13637">
    <property type="entry name" value="Ank_4"/>
    <property type="match status" value="1"/>
</dbReference>
<dbReference type="Gene3D" id="1.25.40.20">
    <property type="entry name" value="Ankyrin repeat-containing domain"/>
    <property type="match status" value="1"/>
</dbReference>
<protein>
    <submittedName>
        <fullName evidence="1">Ankyrin repeat-containing protein</fullName>
    </submittedName>
</protein>
<organism evidence="1">
    <name type="scientific">Cedratvirus Zaza IHUMI</name>
    <dbReference type="NCBI Taxonomy" id="2126979"/>
    <lineage>
        <taxon>Viruses</taxon>
        <taxon>Pithoviruses</taxon>
    </lineage>
</organism>
<evidence type="ECO:0000313" key="1">
    <source>
        <dbReference type="EMBL" id="SPN79374.1"/>
    </source>
</evidence>
<dbReference type="SUPFAM" id="SSF140860">
    <property type="entry name" value="Pseudo ankyrin repeat-like"/>
    <property type="match status" value="1"/>
</dbReference>
<dbReference type="Proteomes" id="UP000270547">
    <property type="component" value="Segment"/>
</dbReference>